<dbReference type="STRING" id="400682.A0A1X7TFV4"/>
<dbReference type="InParanoid" id="A0A1X7TFV4"/>
<keyword evidence="6" id="KW-1185">Reference proteome</keyword>
<dbReference type="PANTHER" id="PTHR10867">
    <property type="entry name" value="NNMT/PNMT/TEMT FAMILY MEMBER"/>
    <property type="match status" value="1"/>
</dbReference>
<gene>
    <name evidence="5" type="primary">105314910</name>
</gene>
<dbReference type="AlphaFoldDB" id="A0A1X7TFV4"/>
<dbReference type="OrthoDB" id="10050085at2759"/>
<keyword evidence="2" id="KW-0489">Methyltransferase</keyword>
<accession>A0A1X7TFV4</accession>
<name>A0A1X7TFV4_AMPQE</name>
<dbReference type="Gene3D" id="3.40.50.150">
    <property type="entry name" value="Vaccinia Virus protein VP39"/>
    <property type="match status" value="1"/>
</dbReference>
<keyword evidence="3" id="KW-0808">Transferase</keyword>
<dbReference type="Pfam" id="PF01234">
    <property type="entry name" value="NNMT_PNMT_TEMT"/>
    <property type="match status" value="1"/>
</dbReference>
<reference evidence="5" key="2">
    <citation type="submission" date="2017-05" db="UniProtKB">
        <authorList>
            <consortium name="EnsemblMetazoa"/>
        </authorList>
    </citation>
    <scope>IDENTIFICATION</scope>
</reference>
<evidence type="ECO:0000256" key="3">
    <source>
        <dbReference type="ARBA" id="ARBA00022679"/>
    </source>
</evidence>
<keyword evidence="4" id="KW-0949">S-adenosyl-L-methionine</keyword>
<dbReference type="GO" id="GO:0008170">
    <property type="term" value="F:N-methyltransferase activity"/>
    <property type="evidence" value="ECO:0007669"/>
    <property type="project" value="TreeGrafter"/>
</dbReference>
<dbReference type="PROSITE" id="PS51681">
    <property type="entry name" value="SAM_MT_NNMT_PNMT_TEMT"/>
    <property type="match status" value="1"/>
</dbReference>
<evidence type="ECO:0000256" key="4">
    <source>
        <dbReference type="ARBA" id="ARBA00022691"/>
    </source>
</evidence>
<dbReference type="GO" id="GO:0032259">
    <property type="term" value="P:methylation"/>
    <property type="evidence" value="ECO:0007669"/>
    <property type="project" value="UniProtKB-KW"/>
</dbReference>
<reference evidence="6" key="1">
    <citation type="journal article" date="2010" name="Nature">
        <title>The Amphimedon queenslandica genome and the evolution of animal complexity.</title>
        <authorList>
            <person name="Srivastava M."/>
            <person name="Simakov O."/>
            <person name="Chapman J."/>
            <person name="Fahey B."/>
            <person name="Gauthier M.E."/>
            <person name="Mitros T."/>
            <person name="Richards G.S."/>
            <person name="Conaco C."/>
            <person name="Dacre M."/>
            <person name="Hellsten U."/>
            <person name="Larroux C."/>
            <person name="Putnam N.H."/>
            <person name="Stanke M."/>
            <person name="Adamska M."/>
            <person name="Darling A."/>
            <person name="Degnan S.M."/>
            <person name="Oakley T.H."/>
            <person name="Plachetzki D.C."/>
            <person name="Zhai Y."/>
            <person name="Adamski M."/>
            <person name="Calcino A."/>
            <person name="Cummins S.F."/>
            <person name="Goodstein D.M."/>
            <person name="Harris C."/>
            <person name="Jackson D.J."/>
            <person name="Leys S.P."/>
            <person name="Shu S."/>
            <person name="Woodcroft B.J."/>
            <person name="Vervoort M."/>
            <person name="Kosik K.S."/>
            <person name="Manning G."/>
            <person name="Degnan B.M."/>
            <person name="Rokhsar D.S."/>
        </authorList>
    </citation>
    <scope>NUCLEOTIDE SEQUENCE [LARGE SCALE GENOMIC DNA]</scope>
</reference>
<dbReference type="SUPFAM" id="SSF53335">
    <property type="entry name" value="S-adenosyl-L-methionine-dependent methyltransferases"/>
    <property type="match status" value="1"/>
</dbReference>
<dbReference type="Proteomes" id="UP000007879">
    <property type="component" value="Unassembled WGS sequence"/>
</dbReference>
<dbReference type="eggNOG" id="KOG4564">
    <property type="taxonomic scope" value="Eukaryota"/>
</dbReference>
<dbReference type="EnsemblMetazoa" id="XM_011409337.2">
    <property type="protein sequence ID" value="XP_011407639.1"/>
    <property type="gene ID" value="LOC105314910"/>
</dbReference>
<comment type="similarity">
    <text evidence="1">Belongs to the class I-like SAM-binding methyltransferase superfamily. NNMT/PNMT/TEMT family.</text>
</comment>
<evidence type="ECO:0000256" key="1">
    <source>
        <dbReference type="ARBA" id="ARBA00007996"/>
    </source>
</evidence>
<dbReference type="GO" id="GO:0005829">
    <property type="term" value="C:cytosol"/>
    <property type="evidence" value="ECO:0007669"/>
    <property type="project" value="TreeGrafter"/>
</dbReference>
<evidence type="ECO:0000313" key="6">
    <source>
        <dbReference type="Proteomes" id="UP000007879"/>
    </source>
</evidence>
<evidence type="ECO:0000313" key="5">
    <source>
        <dbReference type="EnsemblMetazoa" id="Aqu2.1.13433_001"/>
    </source>
</evidence>
<protein>
    <recommendedName>
        <fullName evidence="7">Methyltransferase type 11 domain-containing protein</fullName>
    </recommendedName>
</protein>
<dbReference type="KEGG" id="aqu:105314910"/>
<dbReference type="CDD" id="cd02440">
    <property type="entry name" value="AdoMet_MTases"/>
    <property type="match status" value="1"/>
</dbReference>
<evidence type="ECO:0000256" key="2">
    <source>
        <dbReference type="ARBA" id="ARBA00022603"/>
    </source>
</evidence>
<dbReference type="PANTHER" id="PTHR10867:SF17">
    <property type="entry name" value="NICOTINAMIDE N-METHYLTRANSFERASE"/>
    <property type="match status" value="1"/>
</dbReference>
<dbReference type="EnsemblMetazoa" id="Aqu2.1.13433_001">
    <property type="protein sequence ID" value="Aqu2.1.13433_001"/>
    <property type="gene ID" value="Aqu2.1.13433"/>
</dbReference>
<dbReference type="InterPro" id="IPR029063">
    <property type="entry name" value="SAM-dependent_MTases_sf"/>
</dbReference>
<dbReference type="InterPro" id="IPR000940">
    <property type="entry name" value="NNMT_TEMT_trans"/>
</dbReference>
<organism evidence="5">
    <name type="scientific">Amphimedon queenslandica</name>
    <name type="common">Sponge</name>
    <dbReference type="NCBI Taxonomy" id="400682"/>
    <lineage>
        <taxon>Eukaryota</taxon>
        <taxon>Metazoa</taxon>
        <taxon>Porifera</taxon>
        <taxon>Demospongiae</taxon>
        <taxon>Heteroscleromorpha</taxon>
        <taxon>Haplosclerida</taxon>
        <taxon>Niphatidae</taxon>
        <taxon>Amphimedon</taxon>
    </lineage>
</organism>
<evidence type="ECO:0008006" key="7">
    <source>
        <dbReference type="Google" id="ProtNLM"/>
    </source>
</evidence>
<proteinExistence type="inferred from homology"/>
<sequence length="263" mass="29298">MATEDAKHRFSNYDSFDPFSYIKRKYATMSELVAIPLREMHSVFTKDANGCHQEGGGGLKILDYGCGPVPVYLSSLPMSSSEIVFAEYGEANRHALQMWLDKIPGCPDYTPFFKYAVENLEGLTGEEPVLKKQEQLRKQVKAVVSCDATKDPPIAPGYEGPYDYVLCSLCLTVTASSIEEYSANLGRVTSLLKPGGKLFLNSIEARVGDYFMYTAGEEEFYALSMNMASLEQVLRENGYGDVRMIRTDIDETPGAYQYVSPEI</sequence>